<gene>
    <name evidence="1" type="ORF">SAMN05444405_11215</name>
</gene>
<dbReference type="EMBL" id="FQTV01000012">
    <property type="protein sequence ID" value="SHF68230.1"/>
    <property type="molecule type" value="Genomic_DNA"/>
</dbReference>
<evidence type="ECO:0008006" key="3">
    <source>
        <dbReference type="Google" id="ProtNLM"/>
    </source>
</evidence>
<reference evidence="1 2" key="1">
    <citation type="submission" date="2016-11" db="EMBL/GenBank/DDBJ databases">
        <authorList>
            <person name="Jaros S."/>
            <person name="Januszkiewicz K."/>
            <person name="Wedrychowicz H."/>
        </authorList>
    </citation>
    <scope>NUCLEOTIDE SEQUENCE [LARGE SCALE GENOMIC DNA]</scope>
    <source>
        <strain evidence="1 2">DSM 26991</strain>
    </source>
</reference>
<organism evidence="1 2">
    <name type="scientific">Bacteroides luti</name>
    <dbReference type="NCBI Taxonomy" id="1297750"/>
    <lineage>
        <taxon>Bacteria</taxon>
        <taxon>Pseudomonadati</taxon>
        <taxon>Bacteroidota</taxon>
        <taxon>Bacteroidia</taxon>
        <taxon>Bacteroidales</taxon>
        <taxon>Bacteroidaceae</taxon>
        <taxon>Bacteroides</taxon>
    </lineage>
</organism>
<evidence type="ECO:0000313" key="1">
    <source>
        <dbReference type="EMBL" id="SHF68230.1"/>
    </source>
</evidence>
<protein>
    <recommendedName>
        <fullName evidence="3">DUF4248 domain-containing protein</fullName>
    </recommendedName>
</protein>
<dbReference type="STRING" id="1297750.SAMN05444405_11215"/>
<evidence type="ECO:0000313" key="2">
    <source>
        <dbReference type="Proteomes" id="UP000184509"/>
    </source>
</evidence>
<sequence>MTITNSAYEHKLKGCVRITKIAAMYFRNCSRANMAKKMFITAIKEDKKLHAELLEAGFSFDNDIFIPKQITVIVNNWGYPDDFLINSYRNKRTVDRKNF</sequence>
<dbReference type="OrthoDB" id="1107332at2"/>
<dbReference type="InterPro" id="IPR025342">
    <property type="entry name" value="DUF4248"/>
</dbReference>
<dbReference type="RefSeq" id="WP_073402556.1">
    <property type="nucleotide sequence ID" value="NZ_FQTV01000012.1"/>
</dbReference>
<dbReference type="Proteomes" id="UP000184509">
    <property type="component" value="Unassembled WGS sequence"/>
</dbReference>
<accession>A0A1M5DMP2</accession>
<dbReference type="AlphaFoldDB" id="A0A1M5DMP2"/>
<name>A0A1M5DMP2_9BACE</name>
<proteinExistence type="predicted"/>
<keyword evidence="2" id="KW-1185">Reference proteome</keyword>
<dbReference type="Pfam" id="PF14053">
    <property type="entry name" value="DUF4248"/>
    <property type="match status" value="1"/>
</dbReference>